<dbReference type="PANTHER" id="PTHR47505">
    <property type="entry name" value="DNA UTILIZATION PROTEIN YHGH"/>
    <property type="match status" value="1"/>
</dbReference>
<dbReference type="InterPro" id="IPR000836">
    <property type="entry name" value="PRTase_dom"/>
</dbReference>
<reference evidence="3 4" key="1">
    <citation type="journal article" date="2018" name="Int. J. Syst. Evol. Microbiol.">
        <title>Bifidobacterium catulorum sp. nov., a novel taxon from the faeces of the baby common marmoset (Callithrix jacchus).</title>
        <authorList>
            <person name="Modesto M."/>
            <person name="Michelini S."/>
            <person name="Oki K."/>
            <person name="Biavati B."/>
            <person name="Watanabe K."/>
            <person name="Mattarelli P."/>
        </authorList>
    </citation>
    <scope>NUCLEOTIDE SEQUENCE [LARGE SCALE GENOMIC DNA]</scope>
    <source>
        <strain evidence="3 4">MRM 8.19</strain>
    </source>
</reference>
<comment type="caution">
    <text evidence="3">The sequence shown here is derived from an EMBL/GenBank/DDBJ whole genome shotgun (WGS) entry which is preliminary data.</text>
</comment>
<feature type="domain" description="Phosphoribosyltransferase" evidence="2">
    <location>
        <begin position="192"/>
        <end position="232"/>
    </location>
</feature>
<dbReference type="InterPro" id="IPR051910">
    <property type="entry name" value="ComF/GntX_DNA_util-trans"/>
</dbReference>
<dbReference type="SUPFAM" id="SSF53271">
    <property type="entry name" value="PRTase-like"/>
    <property type="match status" value="1"/>
</dbReference>
<evidence type="ECO:0000313" key="3">
    <source>
        <dbReference type="EMBL" id="PWG60836.1"/>
    </source>
</evidence>
<dbReference type="Pfam" id="PF00156">
    <property type="entry name" value="Pribosyltran"/>
    <property type="match status" value="1"/>
</dbReference>
<dbReference type="EMBL" id="QFFN01000001">
    <property type="protein sequence ID" value="PWG60836.1"/>
    <property type="molecule type" value="Genomic_DNA"/>
</dbReference>
<dbReference type="CDD" id="cd06223">
    <property type="entry name" value="PRTases_typeI"/>
    <property type="match status" value="1"/>
</dbReference>
<protein>
    <submittedName>
        <fullName evidence="3">ComF family protein</fullName>
    </submittedName>
</protein>
<comment type="similarity">
    <text evidence="1">Belongs to the ComF/GntX family.</text>
</comment>
<evidence type="ECO:0000313" key="4">
    <source>
        <dbReference type="Proteomes" id="UP000245753"/>
    </source>
</evidence>
<evidence type="ECO:0000256" key="1">
    <source>
        <dbReference type="ARBA" id="ARBA00008007"/>
    </source>
</evidence>
<dbReference type="Gene3D" id="3.40.50.2020">
    <property type="match status" value="1"/>
</dbReference>
<name>A0A2U2MVJ5_9BIFI</name>
<dbReference type="AlphaFoldDB" id="A0A2U2MVJ5"/>
<organism evidence="3 4">
    <name type="scientific">Bifidobacterium catulorum</name>
    <dbReference type="NCBI Taxonomy" id="1630173"/>
    <lineage>
        <taxon>Bacteria</taxon>
        <taxon>Bacillati</taxon>
        <taxon>Actinomycetota</taxon>
        <taxon>Actinomycetes</taxon>
        <taxon>Bifidobacteriales</taxon>
        <taxon>Bifidobacteriaceae</taxon>
        <taxon>Bifidobacterium</taxon>
    </lineage>
</organism>
<dbReference type="InterPro" id="IPR029057">
    <property type="entry name" value="PRTase-like"/>
</dbReference>
<keyword evidence="4" id="KW-1185">Reference proteome</keyword>
<dbReference type="PANTHER" id="PTHR47505:SF1">
    <property type="entry name" value="DNA UTILIZATION PROTEIN YHGH"/>
    <property type="match status" value="1"/>
</dbReference>
<accession>A0A2U2MVJ5</accession>
<proteinExistence type="inferred from homology"/>
<sequence>MRYLTSRETFAALFREICDVVIPRGCAGCDRPDETLCDECRLRFSQCLVRSIPGIDRGVFSAGRYGAETRRAILQWKDHGDEEVTADMCDIICRCVRDSGLASRLHVGGNGSGRIVVVPVPSTPASLHRRGRRHVLPLAKAIRTMLRNGGVAADVDQILSIAGRLGKSVQQSGVAGRLGRLEGHIRVCGRPPDDGGVVLVDDIITTGSTMRQCVRALREHGIPVVAAYTLASVTRRAVSRP</sequence>
<evidence type="ECO:0000259" key="2">
    <source>
        <dbReference type="Pfam" id="PF00156"/>
    </source>
</evidence>
<dbReference type="Proteomes" id="UP000245753">
    <property type="component" value="Unassembled WGS sequence"/>
</dbReference>
<gene>
    <name evidence="3" type="ORF">DF200_01020</name>
</gene>